<feature type="compositionally biased region" description="Basic and acidic residues" evidence="9">
    <location>
        <begin position="685"/>
        <end position="696"/>
    </location>
</feature>
<feature type="compositionally biased region" description="Low complexity" evidence="9">
    <location>
        <begin position="64"/>
        <end position="80"/>
    </location>
</feature>
<keyword evidence="13" id="KW-1185">Reference proteome</keyword>
<dbReference type="Gene3D" id="1.10.150.20">
    <property type="entry name" value="5' to 3' exonuclease, C-terminal subdomain"/>
    <property type="match status" value="1"/>
</dbReference>
<dbReference type="KEGG" id="bbes:BESB_006680"/>
<feature type="compositionally biased region" description="Acidic residues" evidence="9">
    <location>
        <begin position="667"/>
        <end position="684"/>
    </location>
</feature>
<keyword evidence="6 8" id="KW-0804">Transcription</keyword>
<feature type="region of interest" description="Disordered" evidence="9">
    <location>
        <begin position="560"/>
        <end position="606"/>
    </location>
</feature>
<evidence type="ECO:0000256" key="1">
    <source>
        <dbReference type="ARBA" id="ARBA00009493"/>
    </source>
</evidence>
<dbReference type="Gene3D" id="1.10.1320.10">
    <property type="entry name" value="DNA-directed RNA polymerase, N-terminal domain"/>
    <property type="match status" value="1"/>
</dbReference>
<feature type="compositionally biased region" description="Basic residues" evidence="9">
    <location>
        <begin position="1163"/>
        <end position="1172"/>
    </location>
</feature>
<dbReference type="EC" id="2.7.7.6" evidence="2 8"/>
<evidence type="ECO:0000313" key="12">
    <source>
        <dbReference type="EMBL" id="PFH38327.1"/>
    </source>
</evidence>
<dbReference type="InterPro" id="IPR002092">
    <property type="entry name" value="DNA-dir_Rpol_phage-type"/>
</dbReference>
<accession>A0A2A9MQ77</accession>
<evidence type="ECO:0000256" key="6">
    <source>
        <dbReference type="ARBA" id="ARBA00023163"/>
    </source>
</evidence>
<evidence type="ECO:0000313" key="13">
    <source>
        <dbReference type="Proteomes" id="UP000224006"/>
    </source>
</evidence>
<dbReference type="PROSITE" id="PS00900">
    <property type="entry name" value="RNA_POL_PHAGE_1"/>
    <property type="match status" value="1"/>
</dbReference>
<dbReference type="InterPro" id="IPR046950">
    <property type="entry name" value="DNA-dir_Rpol_C_phage-type"/>
</dbReference>
<feature type="compositionally biased region" description="Polar residues" evidence="9">
    <location>
        <begin position="81"/>
        <end position="90"/>
    </location>
</feature>
<feature type="domain" description="DNA-directed RNA polymerase C-terminal" evidence="10">
    <location>
        <begin position="1353"/>
        <end position="1679"/>
    </location>
</feature>
<evidence type="ECO:0000259" key="11">
    <source>
        <dbReference type="Pfam" id="PF14700"/>
    </source>
</evidence>
<dbReference type="PANTHER" id="PTHR10102:SF0">
    <property type="entry name" value="DNA-DIRECTED RNA POLYMERASE, MITOCHONDRIAL"/>
    <property type="match status" value="1"/>
</dbReference>
<dbReference type="InterPro" id="IPR037159">
    <property type="entry name" value="RNA_POL_N_sf"/>
</dbReference>
<feature type="compositionally biased region" description="Basic and acidic residues" evidence="9">
    <location>
        <begin position="654"/>
        <end position="666"/>
    </location>
</feature>
<feature type="compositionally biased region" description="Basic and acidic residues" evidence="9">
    <location>
        <begin position="362"/>
        <end position="379"/>
    </location>
</feature>
<dbReference type="InterPro" id="IPR029262">
    <property type="entry name" value="RPOL_N"/>
</dbReference>
<dbReference type="GeneID" id="40305731"/>
<comment type="function">
    <text evidence="8">DNA-dependent RNA polymerase catalyzes the transcription of DNA into RNA using the four ribonucleoside triphosphates as substrates.</text>
</comment>
<comment type="catalytic activity">
    <reaction evidence="7 8">
        <text>RNA(n) + a ribonucleoside 5'-triphosphate = RNA(n+1) + diphosphate</text>
        <dbReference type="Rhea" id="RHEA:21248"/>
        <dbReference type="Rhea" id="RHEA-COMP:14527"/>
        <dbReference type="Rhea" id="RHEA-COMP:17342"/>
        <dbReference type="ChEBI" id="CHEBI:33019"/>
        <dbReference type="ChEBI" id="CHEBI:61557"/>
        <dbReference type="ChEBI" id="CHEBI:140395"/>
        <dbReference type="EC" id="2.7.7.6"/>
    </reaction>
</comment>
<feature type="compositionally biased region" description="Low complexity" evidence="9">
    <location>
        <begin position="1035"/>
        <end position="1060"/>
    </location>
</feature>
<dbReference type="PROSITE" id="PS51257">
    <property type="entry name" value="PROKAR_LIPOPROTEIN"/>
    <property type="match status" value="1"/>
</dbReference>
<dbReference type="Pfam" id="PF14700">
    <property type="entry name" value="RPOL_N"/>
    <property type="match status" value="1"/>
</dbReference>
<keyword evidence="4 8" id="KW-0808">Transferase</keyword>
<dbReference type="VEuPathDB" id="ToxoDB:BESB_006680"/>
<evidence type="ECO:0000256" key="9">
    <source>
        <dbReference type="SAM" id="MobiDB-lite"/>
    </source>
</evidence>
<dbReference type="PANTHER" id="PTHR10102">
    <property type="entry name" value="DNA-DIRECTED RNA POLYMERASE, MITOCHONDRIAL"/>
    <property type="match status" value="1"/>
</dbReference>
<feature type="region of interest" description="Disordered" evidence="9">
    <location>
        <begin position="62"/>
        <end position="154"/>
    </location>
</feature>
<keyword evidence="5 8" id="KW-0548">Nucleotidyltransferase</keyword>
<feature type="compositionally biased region" description="Basic and acidic residues" evidence="9">
    <location>
        <begin position="896"/>
        <end position="926"/>
    </location>
</feature>
<feature type="compositionally biased region" description="Acidic residues" evidence="9">
    <location>
        <begin position="1129"/>
        <end position="1145"/>
    </location>
</feature>
<feature type="compositionally biased region" description="Low complexity" evidence="9">
    <location>
        <begin position="573"/>
        <end position="584"/>
    </location>
</feature>
<sequence>MRHPLQPSSPRFAAPAWGASSSCSLRNFSSLPASLARARTRPSGLAGSRSRLTMLFSSSTFAQPTTIPSSSFSPVSSPTSCAASPSLSQDLSERPHAPSPSFPEQSSSPFSSPLAAASDVPLSSAVPSSSAHPSCPVASSLTPRESSVSASEGASSRGHFAAAWPFRDALDALEAQGVHTLDEQARTLGFASGPHLGLETLRRLSPEQEKLVFHWLLTGDLGPAPAADATSSSQPPQSTPSQDSPLSPPSASSPARASSPPSLPACVLSCLHILEEELLLKGLVISDLPRDVFFSHLRDAALPQEIAAEQAEKKQRREAEKARGKKLNGVDWSRPQTPGALSAPSRTRPTEKTGVHTPQRGFDGEAREGERDQSSESRQELLNSAWVMARKKEIYGDNPYPFPLRWTLDASSSVPPSSAAPQLSASAAPQLSTSAAPVSQSLLPFVLQEQPSSSSAEEPSCILEKRQIIVERCVWQRMLEEVDQQKSFLSSAACSVSGSSSAASASASEAAALSGGGGGASEPVPADRGISKRVWCFWVNEMRTRIAAMQAEQKKQLDRYARKLSSEEEEDAASPAVRAGAPAAEEAEAEWGGRRRRQGGDCEANGLQKDIESDKTLLPLDLDPTVLALITARTAVQLIVVPTASSAVVPGKKGRADEVKPAHAEEEPLFEESDAQAVAEDDARDAESAAKAESRIRVVHQPPRRASGDGTEAAATTKSDRPTSSEGAEEGGEEDEEADETVVAATAAALIQNRSQRQVPVTQMALAIGTAVNLEVNALRSDQFFRGADAGGGASSPFAGSSSSSRLILPQPRLFREHELLQKRAQGKTLDPRERRELQRLLSSPSGHHELWDIKKKLQVGGLLLGVLLRHAFVEADYAAAKRELAEELHQKEREKECMRRAKEKKREAERALRKAAGENMPRAESEAAEADAALAQTAHDEPAKKERRGRPKPLFGTAFDSEDFAHLTVYRSRRSFSKVEVPAFCHRLIYNAKTQRFLGVIQMRRVCYSQLVSGEKYTSFFGPGKNRPPPPSRPVSAAGAAASPLSAGGAPAGGAQPPSNFRTLPSAGGGPSPSFWLFLKYLPMIIPPLPWEGYSQGAYLMLRNSFVRAVSYGEVKSTSKPSSRQKDEEESDLEDEEKAEEDMSESAASGAEVAAYGDQGVRSKKPKRGKAGKASSSSSTKTEKITFLGGAGRAKMARDFHAYDTTLPRAVVSALGSQPWRINKDVLSVMEAAWERGLELGRLPSRDSSALEEEILRLKQLDSEPRRAGLSAADASAASIRLRHLLQQAAKLQSERPSFLLKLQVARCFQNVQALYFPHNIDFRGRCYPLPPHLNHMGDDVCRSLLVFAQPKPLGPTGLGWLKVHVANLFGVNKLSFADRQAWVDSRLDDFIQVANDPLHPRSLQILGQEADDPWQALGAILELKKVVDHGVADSAQFLSSLPIHQDGSCNGLQHYAALGRDRRGGEAVNLVGGAKPQDVYTFVLEVVKMRVFADAAAQSVSPDGRQPLEKTLAALLIQHNLLQRKVVKQTVMTICYGVTAVGARDQVTRQLEDLIGETVDAATLKSLGVYLARVVLSSIGEVFESAMRLKKWLDEVSKMLNRLGLPVSWFLPLIHFGAEQPYRSGKALEVKTVFQTHIVRVAGEDTPTSASKQRLGFPPNFIHSLDATHMMLTARRCLMPNPPPLVPPYFADLPALPALAEIDAASREQTWAPMAFAAVHDSYWTLAGDVDRMRRILRQEFVRLYSQPILEEFYEGLRARLGRVAEDLPPPPTKGSLDITEVLNSDYFFH</sequence>
<dbReference type="InterPro" id="IPR043502">
    <property type="entry name" value="DNA/RNA_pol_sf"/>
</dbReference>
<feature type="region of interest" description="Disordered" evidence="9">
    <location>
        <begin position="1022"/>
        <end position="1067"/>
    </location>
</feature>
<dbReference type="EMBL" id="NWUJ01000001">
    <property type="protein sequence ID" value="PFH38327.1"/>
    <property type="molecule type" value="Genomic_DNA"/>
</dbReference>
<dbReference type="GO" id="GO:0003899">
    <property type="term" value="F:DNA-directed RNA polymerase activity"/>
    <property type="evidence" value="ECO:0007669"/>
    <property type="project" value="UniProtKB-EC"/>
</dbReference>
<feature type="region of interest" description="Disordered" evidence="9">
    <location>
        <begin position="650"/>
        <end position="741"/>
    </location>
</feature>
<evidence type="ECO:0000256" key="3">
    <source>
        <dbReference type="ARBA" id="ARBA00022478"/>
    </source>
</evidence>
<feature type="region of interest" description="Disordered" evidence="9">
    <location>
        <begin position="896"/>
        <end position="955"/>
    </location>
</feature>
<evidence type="ECO:0000256" key="8">
    <source>
        <dbReference type="RuleBase" id="RU003805"/>
    </source>
</evidence>
<dbReference type="Pfam" id="PF00940">
    <property type="entry name" value="RNA_pol"/>
    <property type="match status" value="2"/>
</dbReference>
<protein>
    <recommendedName>
        <fullName evidence="2 8">DNA-directed RNA polymerase</fullName>
        <ecNumber evidence="2 8">2.7.7.6</ecNumber>
    </recommendedName>
</protein>
<gene>
    <name evidence="12" type="ORF">BESB_006680</name>
</gene>
<proteinExistence type="inferred from homology"/>
<feature type="compositionally biased region" description="Low complexity" evidence="9">
    <location>
        <begin position="1146"/>
        <end position="1156"/>
    </location>
</feature>
<dbReference type="GO" id="GO:0006390">
    <property type="term" value="P:mitochondrial transcription"/>
    <property type="evidence" value="ECO:0007669"/>
    <property type="project" value="TreeGrafter"/>
</dbReference>
<dbReference type="Proteomes" id="UP000224006">
    <property type="component" value="Chromosome I"/>
</dbReference>
<feature type="compositionally biased region" description="Low complexity" evidence="9">
    <location>
        <begin position="102"/>
        <end position="154"/>
    </location>
</feature>
<dbReference type="Gene3D" id="1.10.287.280">
    <property type="match status" value="1"/>
</dbReference>
<reference evidence="12 13" key="1">
    <citation type="submission" date="2017-09" db="EMBL/GenBank/DDBJ databases">
        <title>Genome sequencing of Besnoitia besnoiti strain Bb-Ger1.</title>
        <authorList>
            <person name="Schares G."/>
            <person name="Venepally P."/>
            <person name="Lorenzi H.A."/>
        </authorList>
    </citation>
    <scope>NUCLEOTIDE SEQUENCE [LARGE SCALE GENOMIC DNA]</scope>
    <source>
        <strain evidence="12 13">Bb-Ger1</strain>
    </source>
</reference>
<dbReference type="OrthoDB" id="276422at2759"/>
<feature type="compositionally biased region" description="Basic and acidic residues" evidence="9">
    <location>
        <begin position="310"/>
        <end position="322"/>
    </location>
</feature>
<evidence type="ECO:0000259" key="10">
    <source>
        <dbReference type="Pfam" id="PF00940"/>
    </source>
</evidence>
<evidence type="ECO:0000256" key="5">
    <source>
        <dbReference type="ARBA" id="ARBA00022695"/>
    </source>
</evidence>
<evidence type="ECO:0000256" key="4">
    <source>
        <dbReference type="ARBA" id="ARBA00022679"/>
    </source>
</evidence>
<dbReference type="STRING" id="94643.A0A2A9MQ77"/>
<name>A0A2A9MQ77_BESBE</name>
<dbReference type="GO" id="GO:0003677">
    <property type="term" value="F:DNA binding"/>
    <property type="evidence" value="ECO:0007669"/>
    <property type="project" value="InterPro"/>
</dbReference>
<feature type="region of interest" description="Disordered" evidence="9">
    <location>
        <begin position="309"/>
        <end position="379"/>
    </location>
</feature>
<evidence type="ECO:0000256" key="2">
    <source>
        <dbReference type="ARBA" id="ARBA00012418"/>
    </source>
</evidence>
<keyword evidence="3 8" id="KW-0240">DNA-directed RNA polymerase</keyword>
<dbReference type="PROSITE" id="PS00489">
    <property type="entry name" value="RNA_POL_PHAGE_2"/>
    <property type="match status" value="1"/>
</dbReference>
<dbReference type="SUPFAM" id="SSF56672">
    <property type="entry name" value="DNA/RNA polymerases"/>
    <property type="match status" value="1"/>
</dbReference>
<feature type="domain" description="DNA-directed RNA polymerase N-terminal" evidence="11">
    <location>
        <begin position="1080"/>
        <end position="1114"/>
    </location>
</feature>
<organism evidence="12 13">
    <name type="scientific">Besnoitia besnoiti</name>
    <name type="common">Apicomplexan protozoan</name>
    <dbReference type="NCBI Taxonomy" id="94643"/>
    <lineage>
        <taxon>Eukaryota</taxon>
        <taxon>Sar</taxon>
        <taxon>Alveolata</taxon>
        <taxon>Apicomplexa</taxon>
        <taxon>Conoidasida</taxon>
        <taxon>Coccidia</taxon>
        <taxon>Eucoccidiorida</taxon>
        <taxon>Eimeriorina</taxon>
        <taxon>Sarcocystidae</taxon>
        <taxon>Besnoitia</taxon>
    </lineage>
</organism>
<comment type="similarity">
    <text evidence="1 8">Belongs to the phage and mitochondrial RNA polymerase family.</text>
</comment>
<feature type="region of interest" description="Disordered" evidence="9">
    <location>
        <begin position="224"/>
        <end position="259"/>
    </location>
</feature>
<feature type="region of interest" description="Disordered" evidence="9">
    <location>
        <begin position="1115"/>
        <end position="1183"/>
    </location>
</feature>
<feature type="domain" description="DNA-directed RNA polymerase C-terminal" evidence="10">
    <location>
        <begin position="1715"/>
        <end position="1764"/>
    </location>
</feature>
<evidence type="ECO:0000256" key="7">
    <source>
        <dbReference type="ARBA" id="ARBA00048552"/>
    </source>
</evidence>
<dbReference type="GO" id="GO:0034245">
    <property type="term" value="C:mitochondrial DNA-directed RNA polymerase complex"/>
    <property type="evidence" value="ECO:0007669"/>
    <property type="project" value="TreeGrafter"/>
</dbReference>
<comment type="caution">
    <text evidence="12">The sequence shown here is derived from an EMBL/GenBank/DDBJ whole genome shotgun (WGS) entry which is preliminary data.</text>
</comment>
<feature type="compositionally biased region" description="Acidic residues" evidence="9">
    <location>
        <begin position="727"/>
        <end position="740"/>
    </location>
</feature>
<dbReference type="RefSeq" id="XP_029222336.1">
    <property type="nucleotide sequence ID" value="XM_029359423.1"/>
</dbReference>